<accession>A0A5C7WP86</accession>
<protein>
    <recommendedName>
        <fullName evidence="4">Alpha/beta hydrolase</fullName>
    </recommendedName>
</protein>
<feature type="signal peptide" evidence="1">
    <location>
        <begin position="1"/>
        <end position="18"/>
    </location>
</feature>
<sequence>MRLLLWLFLFVFSLQASAFTPCRIPGYPYAIECLSLQLESPVSKKHVLKVTVFKVASRVRYPKPSPVIWIPDGISQPASQRATFIINSLSKLRNRRDILWLEFSPAQESLDPQCGKKDARESSVMMRLNRFDHDDYLHQCRAQLGKLGSLDEVSEQALAKYYEAVANVLELKQVTIFAERSGAAVASAWQTHSPGRILFQVWDNPVISPSLKTQIQSASQILHNVHIQCMLSKQCPFNAPEVESDLNRLFERLPVTLTVRNPLTYAPENIILTAPFLSFAVLQMLNSPFYAQQLPNLLHAALSGDFNPFYQTFASQWTRRKPVINDPLYLAEQCMPWIRSRDAEQVWQTRSRFEATMFEQIKKRYQKLCTNIDMTVRPPSDLFPQTSALVLSGQSVHAVNLSNIGPEVIHLVVPGIGNSALAVGCTKDVITRYFQLKDAAVKQAPVTAEVLEADCLTHIPPPLIPRVAP</sequence>
<evidence type="ECO:0000313" key="3">
    <source>
        <dbReference type="Proteomes" id="UP000321374"/>
    </source>
</evidence>
<evidence type="ECO:0008006" key="4">
    <source>
        <dbReference type="Google" id="ProtNLM"/>
    </source>
</evidence>
<reference evidence="2 3" key="1">
    <citation type="submission" date="2018-09" db="EMBL/GenBank/DDBJ databases">
        <title>Metagenome Assembled Genomes from an Advanced Water Purification Facility.</title>
        <authorList>
            <person name="Stamps B.W."/>
            <person name="Spear J.R."/>
        </authorList>
    </citation>
    <scope>NUCLEOTIDE SEQUENCE [LARGE SCALE GENOMIC DNA]</scope>
    <source>
        <strain evidence="2">Bin_42_2</strain>
    </source>
</reference>
<keyword evidence="1" id="KW-0732">Signal</keyword>
<organism evidence="2 3">
    <name type="scientific">Methylophilus methylotrophus</name>
    <name type="common">Bacterium W3A1</name>
    <dbReference type="NCBI Taxonomy" id="17"/>
    <lineage>
        <taxon>Bacteria</taxon>
        <taxon>Pseudomonadati</taxon>
        <taxon>Pseudomonadota</taxon>
        <taxon>Betaproteobacteria</taxon>
        <taxon>Nitrosomonadales</taxon>
        <taxon>Methylophilaceae</taxon>
        <taxon>Methylophilus</taxon>
    </lineage>
</organism>
<dbReference type="Proteomes" id="UP000321374">
    <property type="component" value="Unassembled WGS sequence"/>
</dbReference>
<comment type="caution">
    <text evidence="2">The sequence shown here is derived from an EMBL/GenBank/DDBJ whole genome shotgun (WGS) entry which is preliminary data.</text>
</comment>
<proteinExistence type="predicted"/>
<evidence type="ECO:0000313" key="2">
    <source>
        <dbReference type="EMBL" id="TXI38802.1"/>
    </source>
</evidence>
<evidence type="ECO:0000256" key="1">
    <source>
        <dbReference type="SAM" id="SignalP"/>
    </source>
</evidence>
<name>A0A5C7WP86_METME</name>
<gene>
    <name evidence="2" type="ORF">E6Q51_00455</name>
</gene>
<feature type="chain" id="PRO_5023064619" description="Alpha/beta hydrolase" evidence="1">
    <location>
        <begin position="19"/>
        <end position="469"/>
    </location>
</feature>
<dbReference type="EMBL" id="SSGG01000008">
    <property type="protein sequence ID" value="TXI38802.1"/>
    <property type="molecule type" value="Genomic_DNA"/>
</dbReference>
<dbReference type="AlphaFoldDB" id="A0A5C7WP86"/>